<comment type="caution">
    <text evidence="1">The sequence shown here is derived from an EMBL/GenBank/DDBJ whole genome shotgun (WGS) entry which is preliminary data.</text>
</comment>
<name>A0AAW6TUZ3_9BACT</name>
<sequence length="211" mass="23671">MRTKKALFYGLAILLGGCVPVVSLQPLFTKNTLIFDEQLLGTWVENPSDTRSAWVFTRLDSNGADTLPRALSDSADKVYHLSLTDPEGRKGSFCVCLVRLGNNVFMDVFPDVLPSGLDDPEKAELFYNAFFLVRAHMFAKVSLSGNRMSIWLTDDDKMKELLEGRPSPIAFESVEDRPILTASTKDLQAFVSKYANDDRVFANEIILERRP</sequence>
<proteinExistence type="predicted"/>
<dbReference type="RefSeq" id="WP_349243849.1">
    <property type="nucleotide sequence ID" value="NZ_JASCXX010000004.1"/>
</dbReference>
<protein>
    <recommendedName>
        <fullName evidence="3">Lipoprotein</fullName>
    </recommendedName>
</protein>
<keyword evidence="2" id="KW-1185">Reference proteome</keyword>
<reference evidence="1" key="1">
    <citation type="submission" date="2023-05" db="EMBL/GenBank/DDBJ databases">
        <title>Anaerotaeda fermentans gen. nov., sp. nov., a novel anaerobic planctomycete of the new family within the order Sedimentisphaerales isolated from Taman Peninsula, Russia.</title>
        <authorList>
            <person name="Khomyakova M.A."/>
            <person name="Merkel A.Y."/>
            <person name="Slobodkin A.I."/>
        </authorList>
    </citation>
    <scope>NUCLEOTIDE SEQUENCE</scope>
    <source>
        <strain evidence="1">M17dextr</strain>
    </source>
</reference>
<evidence type="ECO:0000313" key="1">
    <source>
        <dbReference type="EMBL" id="MDI6448445.1"/>
    </source>
</evidence>
<organism evidence="1 2">
    <name type="scientific">Anaerobaca lacustris</name>
    <dbReference type="NCBI Taxonomy" id="3044600"/>
    <lineage>
        <taxon>Bacteria</taxon>
        <taxon>Pseudomonadati</taxon>
        <taxon>Planctomycetota</taxon>
        <taxon>Phycisphaerae</taxon>
        <taxon>Sedimentisphaerales</taxon>
        <taxon>Anaerobacaceae</taxon>
        <taxon>Anaerobaca</taxon>
    </lineage>
</organism>
<dbReference type="AlphaFoldDB" id="A0AAW6TUZ3"/>
<gene>
    <name evidence="1" type="ORF">QJ522_05265</name>
</gene>
<accession>A0AAW6TUZ3</accession>
<dbReference type="Proteomes" id="UP001431776">
    <property type="component" value="Unassembled WGS sequence"/>
</dbReference>
<dbReference type="EMBL" id="JASCXX010000004">
    <property type="protein sequence ID" value="MDI6448445.1"/>
    <property type="molecule type" value="Genomic_DNA"/>
</dbReference>
<dbReference type="PROSITE" id="PS51257">
    <property type="entry name" value="PROKAR_LIPOPROTEIN"/>
    <property type="match status" value="1"/>
</dbReference>
<evidence type="ECO:0000313" key="2">
    <source>
        <dbReference type="Proteomes" id="UP001431776"/>
    </source>
</evidence>
<evidence type="ECO:0008006" key="3">
    <source>
        <dbReference type="Google" id="ProtNLM"/>
    </source>
</evidence>